<sequence>MSDTSDARHIAEIFDLNTLLAADAAWARLLARRGIPADQADFGAVTQHDILAVFGHNGSDGLPELTTGVLAGFLYRDHDGDGRYDPGEAITATLLGLPTLTGAGAAEIHSYGNCFWFGPLTVGQTYTLTYDVDGVEAFSQEVTIDAGLNLLHVPVEPTKTLVYIVPHSHFDPEWRNTYEGYLDYELPQLIDRLHLLRRQPEHCFNMDEECVVRPLVKRHPELVEEFRRRVAEGMVEIKGTITAGELTMPLGESMIRQMTEGDLLISRLLGMELRPTTFWNIDCYGINFQLPQILAKAGRKYFVMGEYNHYMGAKIVPSDLPFSDEEAWKHPEFWLQGLDGSKVLIHHSPYGTEPRGPQFFNEKVRSHQSVFNFEGGDFCPPRCDLPDLLIELNDPQRAAKYENLTDTWGRPVMTRPAGECTFIIATGEQFFRAIERADDLPTIRTESRIGFWTGAYESRACGRLLNRQVEGLLLTTESLATAAMLAGMDDVCEDLREAWYLLLINQHHDPQLTAMGPGLFDEVLDRYVDSRRIVRTVCDRSVAFLASAIRTDQQDGHPVVVFNPLAWSRAEVIDVPLSDGVDAKSIRVVDANGKEMPAQLSFEPNERVVNAMFLADEMPGAGWRTYYLQLDGRPTLEPTLTATKDLLENEHVRVELDKGLIQKIVEKSSGRCLFEATDAAAVNEVFIWQDDGCVSQIRPVDFMDSARLVCRSSQVSRTAEVIATGPARAILETRFEMDWGAFRQLILLDADAHWVDFVTIVDWRPAPEGGRRVRVAFPSTLTGADVWRDIPFAVQPWRQSDEIQPINSWLGIADAEGTIGAAMVHTGMCSQQVRDDCLWQTLFRSVRLPGDVSDNKSDPPCGWDLSGDKALEEGTASYVYRLAVFSGSWRDNAVPRLAMELIGCATARTTDRHAGRLSGDQANLQATPHEIVVSAWKKADHSDATIVRLYNPTGDSIDAALEVGFPVASAEETDFREIPCGLLQVASGQIALSFGPYEIKTVRLIAHCD</sequence>
<dbReference type="AlphaFoldDB" id="A0A0F9VHS6"/>
<dbReference type="GO" id="GO:0006013">
    <property type="term" value="P:mannose metabolic process"/>
    <property type="evidence" value="ECO:0007669"/>
    <property type="project" value="InterPro"/>
</dbReference>
<dbReference type="InterPro" id="IPR015341">
    <property type="entry name" value="Glyco_hydro_38_cen"/>
</dbReference>
<dbReference type="InterPro" id="IPR028995">
    <property type="entry name" value="Glyco_hydro_57/38_cen_sf"/>
</dbReference>
<protein>
    <recommendedName>
        <fullName evidence="1">Glycoside hydrolase family 38 central domain-containing protein</fullName>
    </recommendedName>
</protein>
<evidence type="ECO:0000313" key="2">
    <source>
        <dbReference type="EMBL" id="KKO03615.1"/>
    </source>
</evidence>
<dbReference type="InterPro" id="IPR027291">
    <property type="entry name" value="Glyco_hydro_38_N_sf"/>
</dbReference>
<accession>A0A0F9VHS6</accession>
<dbReference type="Gene3D" id="3.20.110.10">
    <property type="entry name" value="Glycoside hydrolase 38, N terminal domain"/>
    <property type="match status" value="1"/>
</dbReference>
<dbReference type="GO" id="GO:0009313">
    <property type="term" value="P:oligosaccharide catabolic process"/>
    <property type="evidence" value="ECO:0007669"/>
    <property type="project" value="TreeGrafter"/>
</dbReference>
<dbReference type="InterPro" id="IPR011330">
    <property type="entry name" value="Glyco_hydro/deAcase_b/a-brl"/>
</dbReference>
<dbReference type="GO" id="GO:0004559">
    <property type="term" value="F:alpha-mannosidase activity"/>
    <property type="evidence" value="ECO:0007669"/>
    <property type="project" value="InterPro"/>
</dbReference>
<dbReference type="PANTHER" id="PTHR46017">
    <property type="entry name" value="ALPHA-MANNOSIDASE 2C1"/>
    <property type="match status" value="1"/>
</dbReference>
<dbReference type="InterPro" id="IPR013780">
    <property type="entry name" value="Glyco_hydro_b"/>
</dbReference>
<name>A0A0F9VHS6_9ZZZZ</name>
<dbReference type="SUPFAM" id="SSF74650">
    <property type="entry name" value="Galactose mutarotase-like"/>
    <property type="match status" value="1"/>
</dbReference>
<comment type="caution">
    <text evidence="2">The sequence shown here is derived from an EMBL/GenBank/DDBJ whole genome shotgun (WGS) entry which is preliminary data.</text>
</comment>
<dbReference type="PANTHER" id="PTHR46017:SF1">
    <property type="entry name" value="ALPHA-MANNOSIDASE 2C1"/>
    <property type="match status" value="1"/>
</dbReference>
<dbReference type="Pfam" id="PF01074">
    <property type="entry name" value="Glyco_hydro_38N"/>
    <property type="match status" value="1"/>
</dbReference>
<feature type="domain" description="Glycoside hydrolase family 38 central" evidence="1">
    <location>
        <begin position="450"/>
        <end position="531"/>
    </location>
</feature>
<dbReference type="InterPro" id="IPR011682">
    <property type="entry name" value="Glyco_hydro_38_C"/>
</dbReference>
<dbReference type="Gene3D" id="2.70.98.30">
    <property type="entry name" value="Golgi alpha-mannosidase II, domain 4"/>
    <property type="match status" value="1"/>
</dbReference>
<proteinExistence type="predicted"/>
<dbReference type="Pfam" id="PF17677">
    <property type="entry name" value="Glyco_hydro38C2"/>
    <property type="match status" value="1"/>
</dbReference>
<organism evidence="2">
    <name type="scientific">marine sediment metagenome</name>
    <dbReference type="NCBI Taxonomy" id="412755"/>
    <lineage>
        <taxon>unclassified sequences</taxon>
        <taxon>metagenomes</taxon>
        <taxon>ecological metagenomes</taxon>
    </lineage>
</organism>
<dbReference type="SMART" id="SM00872">
    <property type="entry name" value="Alpha-mann_mid"/>
    <property type="match status" value="1"/>
</dbReference>
<dbReference type="SUPFAM" id="SSF88713">
    <property type="entry name" value="Glycoside hydrolase/deacetylase"/>
    <property type="match status" value="1"/>
</dbReference>
<dbReference type="GO" id="GO:0030246">
    <property type="term" value="F:carbohydrate binding"/>
    <property type="evidence" value="ECO:0007669"/>
    <property type="project" value="InterPro"/>
</dbReference>
<reference evidence="2" key="1">
    <citation type="journal article" date="2015" name="Nature">
        <title>Complex archaea that bridge the gap between prokaryotes and eukaryotes.</title>
        <authorList>
            <person name="Spang A."/>
            <person name="Saw J.H."/>
            <person name="Jorgensen S.L."/>
            <person name="Zaremba-Niedzwiedzka K."/>
            <person name="Martijn J."/>
            <person name="Lind A.E."/>
            <person name="van Eijk R."/>
            <person name="Schleper C."/>
            <person name="Guy L."/>
            <person name="Ettema T.J."/>
        </authorList>
    </citation>
    <scope>NUCLEOTIDE SEQUENCE</scope>
</reference>
<gene>
    <name evidence="2" type="ORF">LCGC14_0095420</name>
</gene>
<dbReference type="Gene3D" id="2.60.40.2220">
    <property type="match status" value="1"/>
</dbReference>
<dbReference type="Pfam" id="PF07748">
    <property type="entry name" value="Glyco_hydro_38C"/>
    <property type="match status" value="1"/>
</dbReference>
<evidence type="ECO:0000259" key="1">
    <source>
        <dbReference type="SMART" id="SM00872"/>
    </source>
</evidence>
<dbReference type="InterPro" id="IPR011013">
    <property type="entry name" value="Gal_mutarotase_sf_dom"/>
</dbReference>
<dbReference type="InterPro" id="IPR000602">
    <property type="entry name" value="Glyco_hydro_38_N"/>
</dbReference>
<dbReference type="InterPro" id="IPR041147">
    <property type="entry name" value="GH38_C"/>
</dbReference>
<dbReference type="EMBL" id="LAZR01000026">
    <property type="protein sequence ID" value="KKO03615.1"/>
    <property type="molecule type" value="Genomic_DNA"/>
</dbReference>
<dbReference type="Gene3D" id="2.60.40.1180">
    <property type="entry name" value="Golgi alpha-mannosidase II"/>
    <property type="match status" value="1"/>
</dbReference>
<dbReference type="Pfam" id="PF09261">
    <property type="entry name" value="Alpha-mann_mid"/>
    <property type="match status" value="1"/>
</dbReference>
<dbReference type="SUPFAM" id="SSF88688">
    <property type="entry name" value="Families 57/38 glycoside transferase middle domain"/>
    <property type="match status" value="1"/>
</dbReference>